<dbReference type="EMBL" id="CAFBQM010000031">
    <property type="protein sequence ID" value="CAB5058538.1"/>
    <property type="molecule type" value="Genomic_DNA"/>
</dbReference>
<evidence type="ECO:0000313" key="7">
    <source>
        <dbReference type="EMBL" id="CAB5058538.1"/>
    </source>
</evidence>
<dbReference type="EMBL" id="CAFBLC010000042">
    <property type="protein sequence ID" value="CAB4854894.1"/>
    <property type="molecule type" value="Genomic_DNA"/>
</dbReference>
<gene>
    <name evidence="1" type="ORF">UFOPK2627_01004</name>
    <name evidence="2" type="ORF">UFOPK2879_00953</name>
    <name evidence="3" type="ORF">UFOPK3078_01107</name>
    <name evidence="4" type="ORF">UFOPK3288_01129</name>
    <name evidence="5" type="ORF">UFOPK3990_01164</name>
    <name evidence="6" type="ORF">UFOPK4245_01013</name>
    <name evidence="7" type="ORF">UFOPK4337_00807</name>
</gene>
<reference evidence="3" key="1">
    <citation type="submission" date="2020-05" db="EMBL/GenBank/DDBJ databases">
        <authorList>
            <person name="Chiriac C."/>
            <person name="Salcher M."/>
            <person name="Ghai R."/>
            <person name="Kavagutti S V."/>
        </authorList>
    </citation>
    <scope>NUCLEOTIDE SEQUENCE</scope>
</reference>
<evidence type="ECO:0000313" key="4">
    <source>
        <dbReference type="EMBL" id="CAB4854894.1"/>
    </source>
</evidence>
<dbReference type="EMBL" id="CAEZZN010000032">
    <property type="protein sequence ID" value="CAB4770073.1"/>
    <property type="molecule type" value="Genomic_DNA"/>
</dbReference>
<evidence type="ECO:0000313" key="2">
    <source>
        <dbReference type="EMBL" id="CAB4770073.1"/>
    </source>
</evidence>
<dbReference type="EMBL" id="CAFBOQ010000040">
    <property type="protein sequence ID" value="CAB4992241.1"/>
    <property type="molecule type" value="Genomic_DNA"/>
</dbReference>
<proteinExistence type="predicted"/>
<organism evidence="3">
    <name type="scientific">freshwater metagenome</name>
    <dbReference type="NCBI Taxonomy" id="449393"/>
    <lineage>
        <taxon>unclassified sequences</taxon>
        <taxon>metagenomes</taxon>
        <taxon>ecological metagenomes</taxon>
    </lineage>
</organism>
<evidence type="ECO:0000313" key="5">
    <source>
        <dbReference type="EMBL" id="CAB4992241.1"/>
    </source>
</evidence>
<dbReference type="EMBL" id="CAFAAU010000038">
    <property type="protein sequence ID" value="CAB4812323.1"/>
    <property type="molecule type" value="Genomic_DNA"/>
</dbReference>
<dbReference type="AlphaFoldDB" id="A0A6J6YVJ3"/>
<sequence>MSSNRTIAAVVLTTVALSVGTVGVASASQSKSNAKAVSVRQTTTRTTVNAVANPMAGPMGQKGNQGAELANVLITLVRAGTITQSQSDAITAALNTARLAHEANEANEDADHSPINANRAARDAIIATAIGKTPAAIKAELATGKSLGAIAGDKRAALITALVADQTKRIDAAVTAGKMTSAQATTLKAGLTAQVTAEVDALRPAMGPEMGKGGKMGRHGGKN</sequence>
<evidence type="ECO:0000313" key="1">
    <source>
        <dbReference type="EMBL" id="CAB4710301.1"/>
    </source>
</evidence>
<evidence type="ECO:0000313" key="6">
    <source>
        <dbReference type="EMBL" id="CAB5051626.1"/>
    </source>
</evidence>
<accession>A0A6J6YVJ3</accession>
<name>A0A6J6YVJ3_9ZZZZ</name>
<dbReference type="EMBL" id="CAEZYA010000036">
    <property type="protein sequence ID" value="CAB4710301.1"/>
    <property type="molecule type" value="Genomic_DNA"/>
</dbReference>
<dbReference type="EMBL" id="CAFBQD010000030">
    <property type="protein sequence ID" value="CAB5051626.1"/>
    <property type="molecule type" value="Genomic_DNA"/>
</dbReference>
<evidence type="ECO:0000313" key="3">
    <source>
        <dbReference type="EMBL" id="CAB4812323.1"/>
    </source>
</evidence>
<protein>
    <submittedName>
        <fullName evidence="3">Unannotated protein</fullName>
    </submittedName>
</protein>